<evidence type="ECO:0008006" key="3">
    <source>
        <dbReference type="Google" id="ProtNLM"/>
    </source>
</evidence>
<protein>
    <recommendedName>
        <fullName evidence="3">RagB/SusD family nutrient uptake outer membrane protein</fullName>
    </recommendedName>
</protein>
<evidence type="ECO:0000313" key="1">
    <source>
        <dbReference type="EMBL" id="SPZ85659.1"/>
    </source>
</evidence>
<dbReference type="EMBL" id="UAUU01000008">
    <property type="protein sequence ID" value="SPZ85659.1"/>
    <property type="molecule type" value="Genomic_DNA"/>
</dbReference>
<dbReference type="AlphaFoldDB" id="A0A2X2KU99"/>
<sequence>MNNTLKKSRSAGRGIAFLLAGTLAISSCSKEFLQPDPLSIYIPNETFNTESGLLSAMAICDRHLKGIGPQIITRC</sequence>
<accession>A0A2X2KU99</accession>
<dbReference type="Proteomes" id="UP000251241">
    <property type="component" value="Unassembled WGS sequence"/>
</dbReference>
<dbReference type="RefSeq" id="WP_218565355.1">
    <property type="nucleotide sequence ID" value="NZ_UAUU01000008.1"/>
</dbReference>
<reference evidence="1 2" key="1">
    <citation type="submission" date="2018-06" db="EMBL/GenBank/DDBJ databases">
        <authorList>
            <consortium name="Pathogen Informatics"/>
            <person name="Doyle S."/>
        </authorList>
    </citation>
    <scope>NUCLEOTIDE SEQUENCE [LARGE SCALE GENOMIC DNA]</scope>
    <source>
        <strain evidence="1 2">NCTC11343</strain>
    </source>
</reference>
<gene>
    <name evidence="1" type="ORF">NCTC11343_02221</name>
</gene>
<evidence type="ECO:0000313" key="2">
    <source>
        <dbReference type="Proteomes" id="UP000251241"/>
    </source>
</evidence>
<dbReference type="PROSITE" id="PS51257">
    <property type="entry name" value="PROKAR_LIPOPROTEIN"/>
    <property type="match status" value="1"/>
</dbReference>
<name>A0A2X2KU99_SPHMU</name>
<proteinExistence type="predicted"/>
<organism evidence="1 2">
    <name type="scientific">Sphingobacterium multivorum</name>
    <dbReference type="NCBI Taxonomy" id="28454"/>
    <lineage>
        <taxon>Bacteria</taxon>
        <taxon>Pseudomonadati</taxon>
        <taxon>Bacteroidota</taxon>
        <taxon>Sphingobacteriia</taxon>
        <taxon>Sphingobacteriales</taxon>
        <taxon>Sphingobacteriaceae</taxon>
        <taxon>Sphingobacterium</taxon>
    </lineage>
</organism>